<evidence type="ECO:0000313" key="14">
    <source>
        <dbReference type="Proteomes" id="UP000240708"/>
    </source>
</evidence>
<comment type="subcellular location">
    <subcellularLocation>
        <location evidence="9">Cytoplasm</location>
    </subcellularLocation>
</comment>
<dbReference type="CDD" id="cd10027">
    <property type="entry name" value="UDG-F1-like"/>
    <property type="match status" value="1"/>
</dbReference>
<keyword evidence="8 9" id="KW-0234">DNA repair</keyword>
<dbReference type="NCBIfam" id="NF003589">
    <property type="entry name" value="PRK05254.1-2"/>
    <property type="match status" value="1"/>
</dbReference>
<dbReference type="NCBIfam" id="NF003588">
    <property type="entry name" value="PRK05254.1-1"/>
    <property type="match status" value="1"/>
</dbReference>
<dbReference type="GO" id="GO:0097510">
    <property type="term" value="P:base-excision repair, AP site formation via deaminated base removal"/>
    <property type="evidence" value="ECO:0007669"/>
    <property type="project" value="TreeGrafter"/>
</dbReference>
<protein>
    <recommendedName>
        <fullName evidence="5 9">Uracil-DNA glycosylase</fullName>
        <shortName evidence="9">UDG</shortName>
        <ecNumber evidence="4 9">3.2.2.27</ecNumber>
    </recommendedName>
</protein>
<dbReference type="InterPro" id="IPR036895">
    <property type="entry name" value="Uracil-DNA_glycosylase-like_sf"/>
</dbReference>
<evidence type="ECO:0000256" key="3">
    <source>
        <dbReference type="ARBA" id="ARBA00008184"/>
    </source>
</evidence>
<dbReference type="InterPro" id="IPR018085">
    <property type="entry name" value="Ura-DNA_Glyclase_AS"/>
</dbReference>
<dbReference type="SUPFAM" id="SSF52141">
    <property type="entry name" value="Uracil-DNA glycosylase-like"/>
    <property type="match status" value="1"/>
</dbReference>
<proteinExistence type="inferred from homology"/>
<dbReference type="GO" id="GO:0005737">
    <property type="term" value="C:cytoplasm"/>
    <property type="evidence" value="ECO:0007669"/>
    <property type="project" value="UniProtKB-SubCell"/>
</dbReference>
<evidence type="ECO:0000256" key="11">
    <source>
        <dbReference type="RuleBase" id="RU003780"/>
    </source>
</evidence>
<evidence type="ECO:0000256" key="5">
    <source>
        <dbReference type="ARBA" id="ARBA00018429"/>
    </source>
</evidence>
<evidence type="ECO:0000256" key="4">
    <source>
        <dbReference type="ARBA" id="ARBA00012030"/>
    </source>
</evidence>
<evidence type="ECO:0000256" key="7">
    <source>
        <dbReference type="ARBA" id="ARBA00022801"/>
    </source>
</evidence>
<comment type="caution">
    <text evidence="13">The sequence shown here is derived from an EMBL/GenBank/DDBJ whole genome shotgun (WGS) entry which is preliminary data.</text>
</comment>
<dbReference type="GO" id="GO:0004844">
    <property type="term" value="F:uracil DNA N-glycosylase activity"/>
    <property type="evidence" value="ECO:0007669"/>
    <property type="project" value="UniProtKB-UniRule"/>
</dbReference>
<comment type="catalytic activity">
    <reaction evidence="1 9 11">
        <text>Hydrolyzes single-stranded DNA or mismatched double-stranded DNA and polynucleotides, releasing free uracil.</text>
        <dbReference type="EC" id="3.2.2.27"/>
    </reaction>
</comment>
<evidence type="ECO:0000256" key="10">
    <source>
        <dbReference type="PROSITE-ProRule" id="PRU10072"/>
    </source>
</evidence>
<dbReference type="PROSITE" id="PS00130">
    <property type="entry name" value="U_DNA_GLYCOSYLASE"/>
    <property type="match status" value="1"/>
</dbReference>
<keyword evidence="9" id="KW-0963">Cytoplasm</keyword>
<dbReference type="AlphaFoldDB" id="A0A2P8EES4"/>
<dbReference type="EMBL" id="PYGF01000001">
    <property type="protein sequence ID" value="PSL07934.1"/>
    <property type="molecule type" value="Genomic_DNA"/>
</dbReference>
<dbReference type="NCBIfam" id="TIGR00628">
    <property type="entry name" value="ung"/>
    <property type="match status" value="1"/>
</dbReference>
<evidence type="ECO:0000259" key="12">
    <source>
        <dbReference type="SMART" id="SM00986"/>
    </source>
</evidence>
<sequence>MDVKIETSWKQRLENEFQKPYFLNLAEFIRNEYQNHQIFPKGKEIFNAFSHCSFEKTKVVILGQDPYHGPGQAHGLSFSVREGVPFPPSLVNIFKEINRDLGLSMPSNGDLSRWADQGVLLLNATLTVRAHQAGSHQNMGWETFTDAVIQKLAHEKENLVFMLWGAYAQKKAAFISEDKHLKLHAPHPSPLSAHRGFLGCGHFSKANTYLSEKGLAKIKW</sequence>
<evidence type="ECO:0000256" key="2">
    <source>
        <dbReference type="ARBA" id="ARBA00002631"/>
    </source>
</evidence>
<name>A0A2P8EES4_9BACT</name>
<dbReference type="InterPro" id="IPR005122">
    <property type="entry name" value="Uracil-DNA_glycosylase-like"/>
</dbReference>
<dbReference type="OrthoDB" id="9804372at2"/>
<dbReference type="EC" id="3.2.2.27" evidence="4 9"/>
<evidence type="ECO:0000256" key="1">
    <source>
        <dbReference type="ARBA" id="ARBA00001400"/>
    </source>
</evidence>
<feature type="domain" description="Uracil-DNA glycosylase-like" evidence="12">
    <location>
        <begin position="50"/>
        <end position="210"/>
    </location>
</feature>
<evidence type="ECO:0000256" key="6">
    <source>
        <dbReference type="ARBA" id="ARBA00022763"/>
    </source>
</evidence>
<evidence type="ECO:0000256" key="8">
    <source>
        <dbReference type="ARBA" id="ARBA00023204"/>
    </source>
</evidence>
<dbReference type="InterPro" id="IPR002043">
    <property type="entry name" value="UDG_fam1"/>
</dbReference>
<evidence type="ECO:0000313" key="13">
    <source>
        <dbReference type="EMBL" id="PSL07934.1"/>
    </source>
</evidence>
<reference evidence="13 14" key="1">
    <citation type="submission" date="2018-03" db="EMBL/GenBank/DDBJ databases">
        <title>Genomic Encyclopedia of Archaeal and Bacterial Type Strains, Phase II (KMG-II): from individual species to whole genera.</title>
        <authorList>
            <person name="Goeker M."/>
        </authorList>
    </citation>
    <scope>NUCLEOTIDE SEQUENCE [LARGE SCALE GENOMIC DNA]</scope>
    <source>
        <strain evidence="13 14">DSM 28057</strain>
    </source>
</reference>
<dbReference type="Gene3D" id="3.40.470.10">
    <property type="entry name" value="Uracil-DNA glycosylase-like domain"/>
    <property type="match status" value="1"/>
</dbReference>
<dbReference type="FunFam" id="3.40.470.10:FF:000001">
    <property type="entry name" value="Uracil-DNA glycosylase"/>
    <property type="match status" value="1"/>
</dbReference>
<dbReference type="PANTHER" id="PTHR11264:SF0">
    <property type="entry name" value="URACIL-DNA GLYCOSYLASE"/>
    <property type="match status" value="1"/>
</dbReference>
<accession>A0A2P8EES4</accession>
<dbReference type="HAMAP" id="MF_00148">
    <property type="entry name" value="UDG"/>
    <property type="match status" value="1"/>
</dbReference>
<dbReference type="NCBIfam" id="NF003592">
    <property type="entry name" value="PRK05254.1-5"/>
    <property type="match status" value="1"/>
</dbReference>
<evidence type="ECO:0000256" key="9">
    <source>
        <dbReference type="HAMAP-Rule" id="MF_00148"/>
    </source>
</evidence>
<feature type="active site" description="Proton acceptor" evidence="9 10">
    <location>
        <position position="65"/>
    </location>
</feature>
<comment type="function">
    <text evidence="2 9 11">Excises uracil residues from the DNA which can arise as a result of misincorporation of dUMP residues by DNA polymerase or due to deamination of cytosine.</text>
</comment>
<dbReference type="SMART" id="SM00986">
    <property type="entry name" value="UDG"/>
    <property type="match status" value="1"/>
</dbReference>
<keyword evidence="14" id="KW-1185">Reference proteome</keyword>
<gene>
    <name evidence="9" type="primary">ung</name>
    <name evidence="13" type="ORF">CLV48_101874</name>
</gene>
<dbReference type="PANTHER" id="PTHR11264">
    <property type="entry name" value="URACIL-DNA GLYCOSYLASE"/>
    <property type="match status" value="1"/>
</dbReference>
<keyword evidence="7 9" id="KW-0378">Hydrolase</keyword>
<organism evidence="13 14">
    <name type="scientific">Cecembia rubra</name>
    <dbReference type="NCBI Taxonomy" id="1485585"/>
    <lineage>
        <taxon>Bacteria</taxon>
        <taxon>Pseudomonadati</taxon>
        <taxon>Bacteroidota</taxon>
        <taxon>Cytophagia</taxon>
        <taxon>Cytophagales</taxon>
        <taxon>Cyclobacteriaceae</taxon>
        <taxon>Cecembia</taxon>
    </lineage>
</organism>
<comment type="similarity">
    <text evidence="3 9 11">Belongs to the uracil-DNA glycosylase (UDG) superfamily. UNG family.</text>
</comment>
<keyword evidence="6 9" id="KW-0227">DNA damage</keyword>
<dbReference type="Pfam" id="PF03167">
    <property type="entry name" value="UDG"/>
    <property type="match status" value="1"/>
</dbReference>
<dbReference type="RefSeq" id="WP_106565964.1">
    <property type="nucleotide sequence ID" value="NZ_PYGF01000001.1"/>
</dbReference>
<dbReference type="Proteomes" id="UP000240708">
    <property type="component" value="Unassembled WGS sequence"/>
</dbReference>
<dbReference type="NCBIfam" id="NF003591">
    <property type="entry name" value="PRK05254.1-4"/>
    <property type="match status" value="1"/>
</dbReference>
<dbReference type="SMART" id="SM00987">
    <property type="entry name" value="UreE_C"/>
    <property type="match status" value="1"/>
</dbReference>